<dbReference type="PANTHER" id="PTHR44942:SF4">
    <property type="entry name" value="METHYLTRANSFERASE TYPE 11 DOMAIN-CONTAINING PROTEIN"/>
    <property type="match status" value="1"/>
</dbReference>
<evidence type="ECO:0000256" key="2">
    <source>
        <dbReference type="ARBA" id="ARBA00022603"/>
    </source>
</evidence>
<dbReference type="InterPro" id="IPR029063">
    <property type="entry name" value="SAM-dependent_MTases_sf"/>
</dbReference>
<keyword evidence="6" id="KW-1185">Reference proteome</keyword>
<proteinExistence type="inferred from homology"/>
<evidence type="ECO:0000313" key="5">
    <source>
        <dbReference type="EMBL" id="MFC5652012.1"/>
    </source>
</evidence>
<dbReference type="EMBL" id="JBHSOW010000088">
    <property type="protein sequence ID" value="MFC5652012.1"/>
    <property type="molecule type" value="Genomic_DNA"/>
</dbReference>
<sequence>MNSRKDYKELRKTFDQAADLYQQARPDYPEELFDDLIHVANLKPSDHLLEVGCATGKATLPLARRGFSITCVELGAALASVARRNLVGMDVEVIAGRFEDWRPEPGKGYDLVFAATAWNWVDPEVRYIKAWQVLRPGGHLAFWNAAHVFPDGGDPFFREIQSVYDEIGEGNSEGTPRPGELHEQREEIEKSGLFEVVHTRHFDWERIYHVDEYVKLLHTFSGHILMEEWKRDLLYNEIRVRLNRRPEKSVRRHWGAVLHVARRKD</sequence>
<gene>
    <name evidence="5" type="ORF">ACFPYJ_23415</name>
</gene>
<dbReference type="Proteomes" id="UP001596047">
    <property type="component" value="Unassembled WGS sequence"/>
</dbReference>
<dbReference type="CDD" id="cd02440">
    <property type="entry name" value="AdoMet_MTases"/>
    <property type="match status" value="1"/>
</dbReference>
<name>A0ABW0W1Y7_9BACL</name>
<protein>
    <submittedName>
        <fullName evidence="5">Class I SAM-dependent methyltransferase</fullName>
    </submittedName>
</protein>
<dbReference type="SUPFAM" id="SSF53335">
    <property type="entry name" value="S-adenosyl-L-methionine-dependent methyltransferases"/>
    <property type="match status" value="1"/>
</dbReference>
<accession>A0ABW0W1Y7</accession>
<comment type="similarity">
    <text evidence="1">Belongs to the methyltransferase superfamily.</text>
</comment>
<comment type="caution">
    <text evidence="5">The sequence shown here is derived from an EMBL/GenBank/DDBJ whole genome shotgun (WGS) entry which is preliminary data.</text>
</comment>
<evidence type="ECO:0000259" key="4">
    <source>
        <dbReference type="Pfam" id="PF08241"/>
    </source>
</evidence>
<dbReference type="GO" id="GO:0032259">
    <property type="term" value="P:methylation"/>
    <property type="evidence" value="ECO:0007669"/>
    <property type="project" value="UniProtKB-KW"/>
</dbReference>
<keyword evidence="3" id="KW-0808">Transferase</keyword>
<feature type="domain" description="Methyltransferase type 11" evidence="4">
    <location>
        <begin position="49"/>
        <end position="142"/>
    </location>
</feature>
<dbReference type="Gene3D" id="3.40.50.150">
    <property type="entry name" value="Vaccinia Virus protein VP39"/>
    <property type="match status" value="1"/>
</dbReference>
<dbReference type="GO" id="GO:0008168">
    <property type="term" value="F:methyltransferase activity"/>
    <property type="evidence" value="ECO:0007669"/>
    <property type="project" value="UniProtKB-KW"/>
</dbReference>
<dbReference type="InterPro" id="IPR051052">
    <property type="entry name" value="Diverse_substrate_MTase"/>
</dbReference>
<evidence type="ECO:0000313" key="6">
    <source>
        <dbReference type="Proteomes" id="UP001596047"/>
    </source>
</evidence>
<dbReference type="Pfam" id="PF08241">
    <property type="entry name" value="Methyltransf_11"/>
    <property type="match status" value="1"/>
</dbReference>
<dbReference type="InterPro" id="IPR013216">
    <property type="entry name" value="Methyltransf_11"/>
</dbReference>
<dbReference type="RefSeq" id="WP_379190647.1">
    <property type="nucleotide sequence ID" value="NZ_JBHSOW010000088.1"/>
</dbReference>
<dbReference type="PANTHER" id="PTHR44942">
    <property type="entry name" value="METHYLTRANSF_11 DOMAIN-CONTAINING PROTEIN"/>
    <property type="match status" value="1"/>
</dbReference>
<evidence type="ECO:0000256" key="3">
    <source>
        <dbReference type="ARBA" id="ARBA00022679"/>
    </source>
</evidence>
<organism evidence="5 6">
    <name type="scientific">Paenibacillus solisilvae</name>
    <dbReference type="NCBI Taxonomy" id="2486751"/>
    <lineage>
        <taxon>Bacteria</taxon>
        <taxon>Bacillati</taxon>
        <taxon>Bacillota</taxon>
        <taxon>Bacilli</taxon>
        <taxon>Bacillales</taxon>
        <taxon>Paenibacillaceae</taxon>
        <taxon>Paenibacillus</taxon>
    </lineage>
</organism>
<keyword evidence="2 5" id="KW-0489">Methyltransferase</keyword>
<evidence type="ECO:0000256" key="1">
    <source>
        <dbReference type="ARBA" id="ARBA00008361"/>
    </source>
</evidence>
<reference evidence="6" key="1">
    <citation type="journal article" date="2019" name="Int. J. Syst. Evol. Microbiol.">
        <title>The Global Catalogue of Microorganisms (GCM) 10K type strain sequencing project: providing services to taxonomists for standard genome sequencing and annotation.</title>
        <authorList>
            <consortium name="The Broad Institute Genomics Platform"/>
            <consortium name="The Broad Institute Genome Sequencing Center for Infectious Disease"/>
            <person name="Wu L."/>
            <person name="Ma J."/>
        </authorList>
    </citation>
    <scope>NUCLEOTIDE SEQUENCE [LARGE SCALE GENOMIC DNA]</scope>
    <source>
        <strain evidence="6">CGMCC 1.3240</strain>
    </source>
</reference>